<accession>A0ACC1HQG6</accession>
<comment type="caution">
    <text evidence="1">The sequence shown here is derived from an EMBL/GenBank/DDBJ whole genome shotgun (WGS) entry which is preliminary data.</text>
</comment>
<dbReference type="Proteomes" id="UP001145114">
    <property type="component" value="Unassembled WGS sequence"/>
</dbReference>
<evidence type="ECO:0000313" key="1">
    <source>
        <dbReference type="EMBL" id="KAJ1677576.1"/>
    </source>
</evidence>
<dbReference type="EMBL" id="JAMZIH010002242">
    <property type="protein sequence ID" value="KAJ1677576.1"/>
    <property type="molecule type" value="Genomic_DNA"/>
</dbReference>
<name>A0ACC1HQG6_9FUNG</name>
<protein>
    <submittedName>
        <fullName evidence="1">Uncharacterized protein</fullName>
    </submittedName>
</protein>
<organism evidence="1 2">
    <name type="scientific">Spiromyces aspiralis</name>
    <dbReference type="NCBI Taxonomy" id="68401"/>
    <lineage>
        <taxon>Eukaryota</taxon>
        <taxon>Fungi</taxon>
        <taxon>Fungi incertae sedis</taxon>
        <taxon>Zoopagomycota</taxon>
        <taxon>Kickxellomycotina</taxon>
        <taxon>Kickxellomycetes</taxon>
        <taxon>Kickxellales</taxon>
        <taxon>Kickxellaceae</taxon>
        <taxon>Spiromyces</taxon>
    </lineage>
</organism>
<gene>
    <name evidence="1" type="ORF">EV182_005880</name>
</gene>
<reference evidence="1" key="1">
    <citation type="submission" date="2022-06" db="EMBL/GenBank/DDBJ databases">
        <title>Phylogenomic reconstructions and comparative analyses of Kickxellomycotina fungi.</title>
        <authorList>
            <person name="Reynolds N.K."/>
            <person name="Stajich J.E."/>
            <person name="Barry K."/>
            <person name="Grigoriev I.V."/>
            <person name="Crous P."/>
            <person name="Smith M.E."/>
        </authorList>
    </citation>
    <scope>NUCLEOTIDE SEQUENCE</scope>
    <source>
        <strain evidence="1">RSA 2271</strain>
    </source>
</reference>
<evidence type="ECO:0000313" key="2">
    <source>
        <dbReference type="Proteomes" id="UP001145114"/>
    </source>
</evidence>
<keyword evidence="2" id="KW-1185">Reference proteome</keyword>
<sequence>MRLYSVAALAFAAISLASPIDRANVAAVENPDADADPHAGIKDRLDLLQTTVNSITNAINAGGDIAEIDNLLTDVLNNIYILNNVFNNVLNIGILNGVNGAGSGSV</sequence>
<proteinExistence type="predicted"/>